<dbReference type="AlphaFoldDB" id="A0AAN4ZZT7"/>
<reference evidence="2" key="3">
    <citation type="submission" date="2023-06" db="EMBL/GenBank/DDBJ databases">
        <authorList>
            <person name="Sun Q."/>
            <person name="Zhou Y."/>
        </authorList>
    </citation>
    <scope>NUCLEOTIDE SEQUENCE</scope>
    <source>
        <strain evidence="2">CGMCC 1.10859</strain>
    </source>
</reference>
<name>A0AAN4ZZT7_9RHOB</name>
<dbReference type="Pfam" id="PF00929">
    <property type="entry name" value="RNase_T"/>
    <property type="match status" value="1"/>
</dbReference>
<dbReference type="GO" id="GO:0003676">
    <property type="term" value="F:nucleic acid binding"/>
    <property type="evidence" value="ECO:0007669"/>
    <property type="project" value="InterPro"/>
</dbReference>
<evidence type="ECO:0000259" key="1">
    <source>
        <dbReference type="Pfam" id="PF00929"/>
    </source>
</evidence>
<evidence type="ECO:0000313" key="3">
    <source>
        <dbReference type="EMBL" id="SDX20049.1"/>
    </source>
</evidence>
<keyword evidence="3" id="KW-0378">Hydrolase</keyword>
<dbReference type="InterPro" id="IPR036397">
    <property type="entry name" value="RNaseH_sf"/>
</dbReference>
<dbReference type="InterPro" id="IPR012337">
    <property type="entry name" value="RNaseH-like_sf"/>
</dbReference>
<feature type="domain" description="Exonuclease" evidence="1">
    <location>
        <begin position="8"/>
        <end position="101"/>
    </location>
</feature>
<protein>
    <submittedName>
        <fullName evidence="3">Exonuclease</fullName>
    </submittedName>
</protein>
<accession>A0AAN4ZZT7</accession>
<dbReference type="GO" id="GO:0006259">
    <property type="term" value="P:DNA metabolic process"/>
    <property type="evidence" value="ECO:0007669"/>
    <property type="project" value="UniProtKB-ARBA"/>
</dbReference>
<evidence type="ECO:0000313" key="2">
    <source>
        <dbReference type="EMBL" id="GHE02628.1"/>
    </source>
</evidence>
<dbReference type="Proteomes" id="UP000199541">
    <property type="component" value="Unassembled WGS sequence"/>
</dbReference>
<dbReference type="GO" id="GO:0004527">
    <property type="term" value="F:exonuclease activity"/>
    <property type="evidence" value="ECO:0007669"/>
    <property type="project" value="UniProtKB-KW"/>
</dbReference>
<gene>
    <name evidence="2" type="ORF">GCM10008024_22930</name>
    <name evidence="3" type="ORF">SAMN05444006_111134</name>
</gene>
<reference evidence="3 4" key="2">
    <citation type="submission" date="2016-10" db="EMBL/GenBank/DDBJ databases">
        <authorList>
            <person name="Varghese N."/>
            <person name="Submissions S."/>
        </authorList>
    </citation>
    <scope>NUCLEOTIDE SEQUENCE [LARGE SCALE GENOMIC DNA]</scope>
    <source>
        <strain evidence="3 4">DSM 24802</strain>
    </source>
</reference>
<keyword evidence="3" id="KW-0540">Nuclease</keyword>
<dbReference type="Proteomes" id="UP000634647">
    <property type="component" value="Unassembled WGS sequence"/>
</dbReference>
<dbReference type="Gene3D" id="3.30.420.10">
    <property type="entry name" value="Ribonuclease H-like superfamily/Ribonuclease H"/>
    <property type="match status" value="1"/>
</dbReference>
<keyword evidence="4" id="KW-1185">Reference proteome</keyword>
<reference evidence="2" key="1">
    <citation type="journal article" date="2014" name="Int. J. Syst. Evol. Microbiol.">
        <title>Complete genome sequence of Corynebacterium casei LMG S-19264T (=DSM 44701T), isolated from a smear-ripened cheese.</title>
        <authorList>
            <consortium name="US DOE Joint Genome Institute (JGI-PGF)"/>
            <person name="Walter F."/>
            <person name="Albersmeier A."/>
            <person name="Kalinowski J."/>
            <person name="Ruckert C."/>
        </authorList>
    </citation>
    <scope>NUCLEOTIDE SEQUENCE</scope>
    <source>
        <strain evidence="2">CGMCC 1.10859</strain>
    </source>
</reference>
<dbReference type="EMBL" id="FNOB01000011">
    <property type="protein sequence ID" value="SDX20049.1"/>
    <property type="molecule type" value="Genomic_DNA"/>
</dbReference>
<dbReference type="InterPro" id="IPR013520">
    <property type="entry name" value="Ribonucl_H"/>
</dbReference>
<dbReference type="EMBL" id="BNAB01000010">
    <property type="protein sequence ID" value="GHE02628.1"/>
    <property type="molecule type" value="Genomic_DNA"/>
</dbReference>
<sequence>MRVETRTFSVIDRFELVVRPKVNPELSDFCQAFTCISQARLDAEGIPFAAALGRFEAFLDGVPVLVCNADADVYRENVEINDLPNSIPEYLRTRGRLEAIRNEFNALPLPAWARWQRAIRRAGSRPSLRTGRTTGKPRKRCTWLMGPRRSEA</sequence>
<evidence type="ECO:0000313" key="5">
    <source>
        <dbReference type="Proteomes" id="UP000634647"/>
    </source>
</evidence>
<comment type="caution">
    <text evidence="2">The sequence shown here is derived from an EMBL/GenBank/DDBJ whole genome shotgun (WGS) entry which is preliminary data.</text>
</comment>
<keyword evidence="3" id="KW-0269">Exonuclease</keyword>
<dbReference type="SUPFAM" id="SSF53098">
    <property type="entry name" value="Ribonuclease H-like"/>
    <property type="match status" value="1"/>
</dbReference>
<proteinExistence type="predicted"/>
<organism evidence="2 5">
    <name type="scientific">Allgaiera indica</name>
    <dbReference type="NCBI Taxonomy" id="765699"/>
    <lineage>
        <taxon>Bacteria</taxon>
        <taxon>Pseudomonadati</taxon>
        <taxon>Pseudomonadota</taxon>
        <taxon>Alphaproteobacteria</taxon>
        <taxon>Rhodobacterales</taxon>
        <taxon>Paracoccaceae</taxon>
        <taxon>Allgaiera</taxon>
    </lineage>
</organism>
<evidence type="ECO:0000313" key="4">
    <source>
        <dbReference type="Proteomes" id="UP000199541"/>
    </source>
</evidence>